<organism evidence="1 2">
    <name type="scientific">Aspergillus coremiiformis</name>
    <dbReference type="NCBI Taxonomy" id="138285"/>
    <lineage>
        <taxon>Eukaryota</taxon>
        <taxon>Fungi</taxon>
        <taxon>Dikarya</taxon>
        <taxon>Ascomycota</taxon>
        <taxon>Pezizomycotina</taxon>
        <taxon>Eurotiomycetes</taxon>
        <taxon>Eurotiomycetidae</taxon>
        <taxon>Eurotiales</taxon>
        <taxon>Aspergillaceae</taxon>
        <taxon>Aspergillus</taxon>
        <taxon>Aspergillus subgen. Circumdati</taxon>
    </lineage>
</organism>
<evidence type="ECO:0000313" key="2">
    <source>
        <dbReference type="Proteomes" id="UP000327118"/>
    </source>
</evidence>
<keyword evidence="2" id="KW-1185">Reference proteome</keyword>
<proteinExistence type="predicted"/>
<name>A0A5N6Z3I3_9EURO</name>
<sequence length="158" mass="17509">MSLSYVHPEISPTKMSKYLANLTVMYAEKEYLQPDEVVAEIQGQSSDINYEFGGKFVWLHPEWTSAADEAISDLSFERSSTAVRNYNDIAMGAGGDFRYIKASYGGSSKVTKAGLLRTDENLSEGAIVTRIQQSGFTHHSGDINGGRGKSYLYLVWAY</sequence>
<dbReference type="EMBL" id="ML739138">
    <property type="protein sequence ID" value="KAE8352221.1"/>
    <property type="molecule type" value="Genomic_DNA"/>
</dbReference>
<accession>A0A5N6Z3I3</accession>
<protein>
    <submittedName>
        <fullName evidence="1">Uncharacterized protein</fullName>
    </submittedName>
</protein>
<reference evidence="2" key="1">
    <citation type="submission" date="2019-04" db="EMBL/GenBank/DDBJ databases">
        <title>Friends and foes A comparative genomics studyof 23 Aspergillus species from section Flavi.</title>
        <authorList>
            <consortium name="DOE Joint Genome Institute"/>
            <person name="Kjaerbolling I."/>
            <person name="Vesth T."/>
            <person name="Frisvad J.C."/>
            <person name="Nybo J.L."/>
            <person name="Theobald S."/>
            <person name="Kildgaard S."/>
            <person name="Isbrandt T."/>
            <person name="Kuo A."/>
            <person name="Sato A."/>
            <person name="Lyhne E.K."/>
            <person name="Kogle M.E."/>
            <person name="Wiebenga A."/>
            <person name="Kun R.S."/>
            <person name="Lubbers R.J."/>
            <person name="Makela M.R."/>
            <person name="Barry K."/>
            <person name="Chovatia M."/>
            <person name="Clum A."/>
            <person name="Daum C."/>
            <person name="Haridas S."/>
            <person name="He G."/>
            <person name="LaButti K."/>
            <person name="Lipzen A."/>
            <person name="Mondo S."/>
            <person name="Riley R."/>
            <person name="Salamov A."/>
            <person name="Simmons B.A."/>
            <person name="Magnuson J.K."/>
            <person name="Henrissat B."/>
            <person name="Mortensen U.H."/>
            <person name="Larsen T.O."/>
            <person name="Devries R.P."/>
            <person name="Grigoriev I.V."/>
            <person name="Machida M."/>
            <person name="Baker S.E."/>
            <person name="Andersen M.R."/>
        </authorList>
    </citation>
    <scope>NUCLEOTIDE SEQUENCE [LARGE SCALE GENOMIC DNA]</scope>
    <source>
        <strain evidence="2">CBS 553.77</strain>
    </source>
</reference>
<gene>
    <name evidence="1" type="ORF">BDV28DRAFT_135549</name>
</gene>
<evidence type="ECO:0000313" key="1">
    <source>
        <dbReference type="EMBL" id="KAE8352221.1"/>
    </source>
</evidence>
<dbReference type="Proteomes" id="UP000327118">
    <property type="component" value="Unassembled WGS sequence"/>
</dbReference>
<dbReference type="OrthoDB" id="1046782at2759"/>
<dbReference type="AlphaFoldDB" id="A0A5N6Z3I3"/>